<dbReference type="RefSeq" id="WP_073571462.1">
    <property type="nucleotide sequence ID" value="NZ_FRXN01000002.1"/>
</dbReference>
<dbReference type="OrthoDB" id="596403at2"/>
<dbReference type="PANTHER" id="PTHR30441">
    <property type="entry name" value="DUF748 DOMAIN-CONTAINING PROTEIN"/>
    <property type="match status" value="1"/>
</dbReference>
<protein>
    <submittedName>
        <fullName evidence="1">AsmA-like C-terminal region</fullName>
    </submittedName>
</protein>
<reference evidence="2" key="1">
    <citation type="submission" date="2016-12" db="EMBL/GenBank/DDBJ databases">
        <authorList>
            <person name="Varghese N."/>
            <person name="Submissions S."/>
        </authorList>
    </citation>
    <scope>NUCLEOTIDE SEQUENCE [LARGE SCALE GENOMIC DNA]</scope>
    <source>
        <strain evidence="2">DSM 25035</strain>
    </source>
</reference>
<dbReference type="PANTHER" id="PTHR30441:SF8">
    <property type="entry name" value="DUF748 DOMAIN-CONTAINING PROTEIN"/>
    <property type="match status" value="1"/>
</dbReference>
<dbReference type="STRING" id="1073327.SAMN04488108_1827"/>
<dbReference type="GO" id="GO:0005886">
    <property type="term" value="C:plasma membrane"/>
    <property type="evidence" value="ECO:0007669"/>
    <property type="project" value="TreeGrafter"/>
</dbReference>
<accession>A0A1M7ZAW8</accession>
<keyword evidence="2" id="KW-1185">Reference proteome</keyword>
<dbReference type="EMBL" id="FRXN01000002">
    <property type="protein sequence ID" value="SHO62058.1"/>
    <property type="molecule type" value="Genomic_DNA"/>
</dbReference>
<dbReference type="Proteomes" id="UP000184609">
    <property type="component" value="Unassembled WGS sequence"/>
</dbReference>
<sequence length="1000" mass="109705">MKKALYIFLGVFFFLLVSAVAIPFLFKDKIIERINRELDNSLNAQVYYDPEKISLSLLRHFPNVSATIGDFGIVGKEEFAADTLIQVDELDLAFNLKSIIFDENPSLSALSLIGGDMYIKVLEDGKANYDIVKDDGSAPEEESESTFKLGIESIELDQVNVIYDDRQMQFAMALAEISAKGSGDFTLDVYDLPLQVEATIADMAYEGVHYLTNKKFEGETTLQVDMNQMKFSFAEGTFGLNDFYFNLDGFVALPEDGIDLDLQFGAMDSDFKSILSLVPGIYTESFSSVKSSGTMAFNGFVKGLYSETELPTFDINLEVKDGMFQYPDLPKPVDAINVKLQAKNETSILENTSLDIPTFSMRFGSNPISGNFHLANLKDYFMEGQLIGKLDLKELTSIFPIEGTQLAGILDIDAKAKGKYDSINHVLPAITADINLANGYAKNQDYPSALENIRAKAKITSNTGQMKDFVADFPDFGFDLEGERIAGNLKIQDFEALNWNGEVVGAVDLEKIMAIFPIEDTELKGKINADIKTSGSYEAVEKNQYAKLNTSGDMQVQDFFYKSLDYPQGVSIKKADASFSPAQADLKEFDAQLGKSPLKATGTLSNYMDYLLSDSGVLKGQLNLNSSHFDVNEWMTESSTSADTASLEVLPLPENIDFTMAVAADEVLYDNLDLKEVRGKMILRDGVLTFSDAGMKTLDGRITVNGNYDPRDLANPKFAMKLDITELSIAKAFQSLTTVKAFAPIAQDITGRFNSQLEFSGLLGSDMMPVLSSIDVNGILAVLDAALKENKILQGLTSLTKLPAANSLQFKDLKIPVTIENGMMDVKPFNVKLWDYQTTVQGSAGFDGSINYLLNMQVPAGKFGAQANSLLASISGTEANESTIIPVAINLSGTYKSPQVSLAGGNSMETLLTNALKSRFDSEKQNLQAEAKEQFQASQDSIKQEMKLKAQAFQDSVKAELAKKSGESGEKVVEEAKNLLKGFLKSNTQTKKDTTVKKDN</sequence>
<proteinExistence type="predicted"/>
<evidence type="ECO:0000313" key="2">
    <source>
        <dbReference type="Proteomes" id="UP000184609"/>
    </source>
</evidence>
<dbReference type="GO" id="GO:0090313">
    <property type="term" value="P:regulation of protein targeting to membrane"/>
    <property type="evidence" value="ECO:0007669"/>
    <property type="project" value="TreeGrafter"/>
</dbReference>
<name>A0A1M7ZAW8_9BACT</name>
<dbReference type="AlphaFoldDB" id="A0A1M7ZAW8"/>
<dbReference type="InterPro" id="IPR052894">
    <property type="entry name" value="AsmA-related"/>
</dbReference>
<evidence type="ECO:0000313" key="1">
    <source>
        <dbReference type="EMBL" id="SHO62058.1"/>
    </source>
</evidence>
<organism evidence="1 2">
    <name type="scientific">Algoriphagus zhangzhouensis</name>
    <dbReference type="NCBI Taxonomy" id="1073327"/>
    <lineage>
        <taxon>Bacteria</taxon>
        <taxon>Pseudomonadati</taxon>
        <taxon>Bacteroidota</taxon>
        <taxon>Cytophagia</taxon>
        <taxon>Cytophagales</taxon>
        <taxon>Cyclobacteriaceae</taxon>
        <taxon>Algoriphagus</taxon>
    </lineage>
</organism>
<gene>
    <name evidence="1" type="ORF">SAMN04488108_1827</name>
</gene>